<proteinExistence type="inferred from homology"/>
<dbReference type="PANTHER" id="PTHR30041">
    <property type="entry name" value="ARSENATE REDUCTASE"/>
    <property type="match status" value="1"/>
</dbReference>
<dbReference type="Gene3D" id="3.40.30.10">
    <property type="entry name" value="Glutaredoxin"/>
    <property type="match status" value="1"/>
</dbReference>
<comment type="caution">
    <text evidence="3">The sequence shown here is derived from an EMBL/GenBank/DDBJ whole genome shotgun (WGS) entry which is preliminary data.</text>
</comment>
<dbReference type="Proteomes" id="UP000316008">
    <property type="component" value="Unassembled WGS sequence"/>
</dbReference>
<dbReference type="AlphaFoldDB" id="A0A556N267"/>
<dbReference type="Pfam" id="PF03960">
    <property type="entry name" value="ArsC"/>
    <property type="match status" value="1"/>
</dbReference>
<name>A0A556N267_9FLAO</name>
<protein>
    <recommendedName>
        <fullName evidence="5">Arsenate reductase</fullName>
    </recommendedName>
</protein>
<keyword evidence="4" id="KW-1185">Reference proteome</keyword>
<evidence type="ECO:0000256" key="1">
    <source>
        <dbReference type="ARBA" id="ARBA00007198"/>
    </source>
</evidence>
<dbReference type="EMBL" id="VLPL01000002">
    <property type="protein sequence ID" value="TSJ46284.1"/>
    <property type="molecule type" value="Genomic_DNA"/>
</dbReference>
<accession>A0A556N267</accession>
<sequence length="119" mass="14285">MRKFYYLSSCDTCQKIMKTLDLPKDVELIDIKQTNIDAKTLDWLKEKVGSYEGMFSKRAMKFRSQGLHEMNLTEADYRKYMLEEYTFLKRPFVIYDEHVWIGNAKKEVESAREFFAKNK</sequence>
<evidence type="ECO:0000313" key="4">
    <source>
        <dbReference type="Proteomes" id="UP000316008"/>
    </source>
</evidence>
<reference evidence="3 4" key="1">
    <citation type="submission" date="2019-07" db="EMBL/GenBank/DDBJ databases">
        <authorList>
            <person name="Huq M.A."/>
        </authorList>
    </citation>
    <scope>NUCLEOTIDE SEQUENCE [LARGE SCALE GENOMIC DNA]</scope>
    <source>
        <strain evidence="3 4">MAH-3</strain>
    </source>
</reference>
<evidence type="ECO:0008006" key="5">
    <source>
        <dbReference type="Google" id="ProtNLM"/>
    </source>
</evidence>
<comment type="similarity">
    <text evidence="1 2">Belongs to the ArsC family.</text>
</comment>
<evidence type="ECO:0000313" key="3">
    <source>
        <dbReference type="EMBL" id="TSJ46284.1"/>
    </source>
</evidence>
<organism evidence="3 4">
    <name type="scientific">Fluviicola chungangensis</name>
    <dbReference type="NCBI Taxonomy" id="2597671"/>
    <lineage>
        <taxon>Bacteria</taxon>
        <taxon>Pseudomonadati</taxon>
        <taxon>Bacteroidota</taxon>
        <taxon>Flavobacteriia</taxon>
        <taxon>Flavobacteriales</taxon>
        <taxon>Crocinitomicaceae</taxon>
        <taxon>Fluviicola</taxon>
    </lineage>
</organism>
<dbReference type="InterPro" id="IPR036249">
    <property type="entry name" value="Thioredoxin-like_sf"/>
</dbReference>
<dbReference type="PROSITE" id="PS51353">
    <property type="entry name" value="ARSC"/>
    <property type="match status" value="1"/>
</dbReference>
<dbReference type="SUPFAM" id="SSF52833">
    <property type="entry name" value="Thioredoxin-like"/>
    <property type="match status" value="1"/>
</dbReference>
<dbReference type="PANTHER" id="PTHR30041:SF8">
    <property type="entry name" value="PROTEIN YFFB"/>
    <property type="match status" value="1"/>
</dbReference>
<dbReference type="OrthoDB" id="1120494at2"/>
<evidence type="ECO:0000256" key="2">
    <source>
        <dbReference type="PROSITE-ProRule" id="PRU01282"/>
    </source>
</evidence>
<dbReference type="RefSeq" id="WP_144331821.1">
    <property type="nucleotide sequence ID" value="NZ_VLPL01000002.1"/>
</dbReference>
<dbReference type="InterPro" id="IPR006660">
    <property type="entry name" value="Arsenate_reductase-like"/>
</dbReference>
<gene>
    <name evidence="3" type="ORF">FO442_03775</name>
</gene>